<keyword evidence="5 7" id="KW-1133">Transmembrane helix</keyword>
<sequence length="545" mass="59090">MNKHSSTREPQAKIRRNRSFSFMVWLIPLIALFTGGWLLFDHIRNTGPEITLYMSNAEGIEVNNTVIKVLDVDVGRVTAIHLRPGQEGVALTAQLTGEAKDMIRKDSQFWMVKPRVDQSGITGLSTLVSGSYIALMPGKSPEEAREFTVADVPPVSAFAQGGLRLRLKGGSDKILSSGSPVMYRDIVVGIVESAKFDPVSKTTDYQIFIGSPNDKLIGNNVRFWLQSGLKIELGGSGLKVDTPSLPALISGAIAFDDPPDGNKGSQVGNNTLFPLYDSRADVDNQADARSLYYVVFFKQSVRGLAAGAPVEYKGIPIGTVTDVPYFSRNDSLNLFNNGWIPVRIRIDPSRLEINADSQSKEAWADQISRALNKGLSATLSSNNLLTGSLFVELSEAPGQSVLKPAASYQGNTVIASRNGGSLGDLQQQVSTLLDKFNRLPLDKTVRELNGSLTELKGTLAQANRLLGQPQTQQLPGELNRTLAELRTTLQGVSPQSPVYGDVQKTLRSIDRTLQQAAPVLNTLKEQPNALIFNSSATDPTPKGSR</sequence>
<dbReference type="RefSeq" id="WP_064104566.1">
    <property type="nucleotide sequence ID" value="NZ_LXSF01000008.1"/>
</dbReference>
<dbReference type="Pfam" id="PF02470">
    <property type="entry name" value="MlaD"/>
    <property type="match status" value="3"/>
</dbReference>
<keyword evidence="6 7" id="KW-0472">Membrane</keyword>
<dbReference type="NCBIfam" id="NF008070">
    <property type="entry name" value="PRK10807.1"/>
    <property type="match status" value="1"/>
</dbReference>
<dbReference type="EMBL" id="LXSF01000008">
    <property type="protein sequence ID" value="OAM16083.1"/>
    <property type="molecule type" value="Genomic_DNA"/>
</dbReference>
<dbReference type="Proteomes" id="UP000078003">
    <property type="component" value="Unassembled WGS sequence"/>
</dbReference>
<proteinExistence type="predicted"/>
<comment type="caution">
    <text evidence="9">The sequence shown here is derived from an EMBL/GenBank/DDBJ whole genome shotgun (WGS) entry which is preliminary data.</text>
</comment>
<evidence type="ECO:0000259" key="8">
    <source>
        <dbReference type="Pfam" id="PF02470"/>
    </source>
</evidence>
<accession>A0A1A9RE77</accession>
<gene>
    <name evidence="9" type="ORF">A7P85_07625</name>
</gene>
<feature type="domain" description="Mce/MlaD" evidence="8">
    <location>
        <begin position="292"/>
        <end position="394"/>
    </location>
</feature>
<feature type="domain" description="Mce/MlaD" evidence="8">
    <location>
        <begin position="47"/>
        <end position="138"/>
    </location>
</feature>
<evidence type="ECO:0000256" key="5">
    <source>
        <dbReference type="ARBA" id="ARBA00022989"/>
    </source>
</evidence>
<dbReference type="PANTHER" id="PTHR30462:SF2">
    <property type="entry name" value="INTERMEMBRANE TRANSPORT PROTEIN PQIB"/>
    <property type="match status" value="1"/>
</dbReference>
<evidence type="ECO:0000256" key="3">
    <source>
        <dbReference type="ARBA" id="ARBA00022519"/>
    </source>
</evidence>
<keyword evidence="3" id="KW-0997">Cell inner membrane</keyword>
<evidence type="ECO:0000256" key="7">
    <source>
        <dbReference type="SAM" id="Phobius"/>
    </source>
</evidence>
<dbReference type="AlphaFoldDB" id="A0A1A9RE77"/>
<organism evidence="9 10">
    <name type="scientific">Eikenella corrodens</name>
    <dbReference type="NCBI Taxonomy" id="539"/>
    <lineage>
        <taxon>Bacteria</taxon>
        <taxon>Pseudomonadati</taxon>
        <taxon>Pseudomonadota</taxon>
        <taxon>Betaproteobacteria</taxon>
        <taxon>Neisseriales</taxon>
        <taxon>Neisseriaceae</taxon>
        <taxon>Eikenella</taxon>
    </lineage>
</organism>
<evidence type="ECO:0000256" key="2">
    <source>
        <dbReference type="ARBA" id="ARBA00022475"/>
    </source>
</evidence>
<dbReference type="PANTHER" id="PTHR30462">
    <property type="entry name" value="INTERMEMBRANE TRANSPORT PROTEIN PQIB-RELATED"/>
    <property type="match status" value="1"/>
</dbReference>
<dbReference type="InterPro" id="IPR003399">
    <property type="entry name" value="Mce/MlaD"/>
</dbReference>
<name>A0A1A9RE77_EIKCO</name>
<keyword evidence="2" id="KW-1003">Cell membrane</keyword>
<keyword evidence="4 7" id="KW-0812">Transmembrane</keyword>
<feature type="domain" description="Mce/MlaD" evidence="8">
    <location>
        <begin position="175"/>
        <end position="225"/>
    </location>
</feature>
<evidence type="ECO:0000256" key="1">
    <source>
        <dbReference type="ARBA" id="ARBA00004533"/>
    </source>
</evidence>
<evidence type="ECO:0000256" key="6">
    <source>
        <dbReference type="ARBA" id="ARBA00023136"/>
    </source>
</evidence>
<protein>
    <submittedName>
        <fullName evidence="9">Paraquat-inducible protein B</fullName>
    </submittedName>
</protein>
<evidence type="ECO:0000313" key="9">
    <source>
        <dbReference type="EMBL" id="OAM16083.1"/>
    </source>
</evidence>
<reference evidence="10" key="1">
    <citation type="submission" date="2016-05" db="EMBL/GenBank/DDBJ databases">
        <title>Draft genome of Corynebacterium afermentans subsp. afermentans LCDC 88199T.</title>
        <authorList>
            <person name="Bernier A.-M."/>
            <person name="Bernard K."/>
        </authorList>
    </citation>
    <scope>NUCLEOTIDE SEQUENCE [LARGE SCALE GENOMIC DNA]</scope>
    <source>
        <strain evidence="10">NML01-0328</strain>
    </source>
</reference>
<dbReference type="InterPro" id="IPR051800">
    <property type="entry name" value="PqiA-PqiB_transport"/>
</dbReference>
<evidence type="ECO:0000256" key="4">
    <source>
        <dbReference type="ARBA" id="ARBA00022692"/>
    </source>
</evidence>
<dbReference type="GO" id="GO:0005886">
    <property type="term" value="C:plasma membrane"/>
    <property type="evidence" value="ECO:0007669"/>
    <property type="project" value="UniProtKB-SubCell"/>
</dbReference>
<comment type="subcellular location">
    <subcellularLocation>
        <location evidence="1">Cell inner membrane</location>
    </subcellularLocation>
</comment>
<feature type="transmembrane region" description="Helical" evidence="7">
    <location>
        <begin position="20"/>
        <end position="40"/>
    </location>
</feature>
<evidence type="ECO:0000313" key="10">
    <source>
        <dbReference type="Proteomes" id="UP000078003"/>
    </source>
</evidence>